<evidence type="ECO:0000313" key="1">
    <source>
        <dbReference type="EMBL" id="UWP95447.1"/>
    </source>
</evidence>
<organism evidence="1 2">
    <name type="scientific">Aliiroseovarius crassostreae</name>
    <dbReference type="NCBI Taxonomy" id="154981"/>
    <lineage>
        <taxon>Bacteria</taxon>
        <taxon>Pseudomonadati</taxon>
        <taxon>Pseudomonadota</taxon>
        <taxon>Alphaproteobacteria</taxon>
        <taxon>Rhodobacterales</taxon>
        <taxon>Paracoccaceae</taxon>
        <taxon>Aliiroseovarius</taxon>
    </lineage>
</organism>
<accession>A0A9Q9LXD6</accession>
<dbReference type="AlphaFoldDB" id="A0A9Q9LXD6"/>
<proteinExistence type="predicted"/>
<gene>
    <name evidence="1" type="ORF">K3X48_00035</name>
</gene>
<dbReference type="EMBL" id="CP080776">
    <property type="protein sequence ID" value="UWP95447.1"/>
    <property type="molecule type" value="Genomic_DNA"/>
</dbReference>
<reference evidence="1" key="1">
    <citation type="submission" date="2021-08" db="EMBL/GenBank/DDBJ databases">
        <authorList>
            <person name="Nwanade C."/>
            <person name="Wang M."/>
            <person name="Masoudi A."/>
            <person name="Yu Z."/>
            <person name="Liu J."/>
        </authorList>
    </citation>
    <scope>NUCLEOTIDE SEQUENCE</scope>
    <source>
        <strain evidence="1">S056</strain>
    </source>
</reference>
<evidence type="ECO:0000313" key="2">
    <source>
        <dbReference type="Proteomes" id="UP001057991"/>
    </source>
</evidence>
<sequence length="115" mass="12299">MSWDSRKWVGYLLVAVGVFAASLLLSGGAAEAHGKHQSSMSSAQVQFQPMQLGAEPANHQDHCLGGAFCSGPAMIVHFLSYPVPMVRSERYARSSEIACLPIASSFDPPPPRILS</sequence>
<name>A0A9Q9LXD6_9RHOB</name>
<protein>
    <submittedName>
        <fullName evidence="1">Uncharacterized protein</fullName>
    </submittedName>
</protein>
<dbReference type="Proteomes" id="UP001057991">
    <property type="component" value="Chromosome"/>
</dbReference>
<dbReference type="RefSeq" id="WP_259806059.1">
    <property type="nucleotide sequence ID" value="NZ_CP080776.1"/>
</dbReference>